<dbReference type="AlphaFoldDB" id="A0A177CX69"/>
<evidence type="ECO:0000259" key="1">
    <source>
        <dbReference type="PROSITE" id="PS51186"/>
    </source>
</evidence>
<feature type="domain" description="N-acetyltransferase" evidence="1">
    <location>
        <begin position="65"/>
        <end position="222"/>
    </location>
</feature>
<dbReference type="SUPFAM" id="SSF55729">
    <property type="entry name" value="Acyl-CoA N-acyltransferases (Nat)"/>
    <property type="match status" value="1"/>
</dbReference>
<dbReference type="PANTHER" id="PTHR43617:SF20">
    <property type="entry name" value="N-ALPHA-ACETYLTRANSFERASE RIMI"/>
    <property type="match status" value="1"/>
</dbReference>
<keyword evidence="2" id="KW-0808">Transferase</keyword>
<dbReference type="EMBL" id="KV441548">
    <property type="protein sequence ID" value="OAG11319.1"/>
    <property type="molecule type" value="Genomic_DNA"/>
</dbReference>
<dbReference type="GO" id="GO:0016747">
    <property type="term" value="F:acyltransferase activity, transferring groups other than amino-acyl groups"/>
    <property type="evidence" value="ECO:0007669"/>
    <property type="project" value="InterPro"/>
</dbReference>
<dbReference type="OrthoDB" id="64477at2759"/>
<protein>
    <submittedName>
        <fullName evidence="2">Acyl-CoA N-acyltransferase</fullName>
    </submittedName>
</protein>
<proteinExistence type="predicted"/>
<keyword evidence="3" id="KW-1185">Reference proteome</keyword>
<name>A0A177CX69_9PLEO</name>
<gene>
    <name evidence="2" type="ORF">CC84DRAFT_1132995</name>
</gene>
<sequence length="222" mass="24082">MATPYVRPFNFDTDHSAGLHVFLTTLDPSVSHEPARTIGSYLWYKAYVYLTPNTCFVLDNGAGRAVGYIIGTPDTAAFAQRWRETFTPIVDPELVPPPGIETNDPAMETALVKGLREEVHSGECSMLLSHPSLLSTYPAHLHIDILPEFTGQGWGQKLMSAFLPAIKELGAGGVHLGMVATNAGARRFYERLGFELCGEVMDGGVSGEVGRDGGAVCLMRRL</sequence>
<dbReference type="PANTHER" id="PTHR43617">
    <property type="entry name" value="L-AMINO ACID N-ACETYLTRANSFERASE"/>
    <property type="match status" value="1"/>
</dbReference>
<dbReference type="InterPro" id="IPR000182">
    <property type="entry name" value="GNAT_dom"/>
</dbReference>
<dbReference type="PROSITE" id="PS51186">
    <property type="entry name" value="GNAT"/>
    <property type="match status" value="1"/>
</dbReference>
<keyword evidence="2" id="KW-0012">Acyltransferase</keyword>
<dbReference type="Proteomes" id="UP000077069">
    <property type="component" value="Unassembled WGS sequence"/>
</dbReference>
<dbReference type="STRING" id="1460663.A0A177CX69"/>
<dbReference type="Pfam" id="PF13508">
    <property type="entry name" value="Acetyltransf_7"/>
    <property type="match status" value="1"/>
</dbReference>
<dbReference type="InterPro" id="IPR016181">
    <property type="entry name" value="Acyl_CoA_acyltransferase"/>
</dbReference>
<accession>A0A177CX69</accession>
<evidence type="ECO:0000313" key="2">
    <source>
        <dbReference type="EMBL" id="OAG11319.1"/>
    </source>
</evidence>
<dbReference type="InParanoid" id="A0A177CX69"/>
<reference evidence="2 3" key="1">
    <citation type="submission" date="2016-05" db="EMBL/GenBank/DDBJ databases">
        <title>Comparative analysis of secretome profiles of manganese(II)-oxidizing ascomycete fungi.</title>
        <authorList>
            <consortium name="DOE Joint Genome Institute"/>
            <person name="Zeiner C.A."/>
            <person name="Purvine S.O."/>
            <person name="Zink E.M."/>
            <person name="Wu S."/>
            <person name="Pasa-Tolic L."/>
            <person name="Chaput D.L."/>
            <person name="Haridas S."/>
            <person name="Grigoriev I.V."/>
            <person name="Santelli C.M."/>
            <person name="Hansel C.M."/>
        </authorList>
    </citation>
    <scope>NUCLEOTIDE SEQUENCE [LARGE SCALE GENOMIC DNA]</scope>
    <source>
        <strain evidence="2 3">AP3s5-JAC2a</strain>
    </source>
</reference>
<dbReference type="CDD" id="cd04301">
    <property type="entry name" value="NAT_SF"/>
    <property type="match status" value="1"/>
</dbReference>
<evidence type="ECO:0000313" key="3">
    <source>
        <dbReference type="Proteomes" id="UP000077069"/>
    </source>
</evidence>
<dbReference type="Gene3D" id="3.40.630.30">
    <property type="match status" value="1"/>
</dbReference>
<dbReference type="InterPro" id="IPR050276">
    <property type="entry name" value="MshD_Acetyltransferase"/>
</dbReference>
<organism evidence="2 3">
    <name type="scientific">Paraphaeosphaeria sporulosa</name>
    <dbReference type="NCBI Taxonomy" id="1460663"/>
    <lineage>
        <taxon>Eukaryota</taxon>
        <taxon>Fungi</taxon>
        <taxon>Dikarya</taxon>
        <taxon>Ascomycota</taxon>
        <taxon>Pezizomycotina</taxon>
        <taxon>Dothideomycetes</taxon>
        <taxon>Pleosporomycetidae</taxon>
        <taxon>Pleosporales</taxon>
        <taxon>Massarineae</taxon>
        <taxon>Didymosphaeriaceae</taxon>
        <taxon>Paraphaeosphaeria</taxon>
    </lineage>
</organism>
<dbReference type="RefSeq" id="XP_018041684.1">
    <property type="nucleotide sequence ID" value="XM_018175957.1"/>
</dbReference>
<dbReference type="GeneID" id="28759443"/>